<dbReference type="InParanoid" id="A0A2G5D3T3"/>
<dbReference type="GO" id="GO:0016705">
    <property type="term" value="F:oxidoreductase activity, acting on paired donors, with incorporation or reduction of molecular oxygen"/>
    <property type="evidence" value="ECO:0007669"/>
    <property type="project" value="InterPro"/>
</dbReference>
<sequence length="510" mass="58308">MELQPAYFSFVFILILILFLFMLLKVNRSAKPRTTNSKLPPQPWKLPIIGHLHHLLGLPHHILRNLAQKYGPLMLLQLGEVHAIIVSSPKVAREILKTHDIEFADRPALLAGKIMSYDFVGVLFSPYGQYWRQLRKICSQELLSTKKVQSLWSIREEEVSNLIEKISSEAGFPVNISQKLNSLANDIISRAAFGKKCKDKDAFISLMLAVLRLGGGFEFVDFFPSLKFLHGISGTKIKLQNMHQKIDKILEDIIDDHRENRVRIESKEGEYEEDLVDVLLRIQNDSDLATPLENNNIKAVLLDIFFGGSDTAAITMAWALSELMRNPRVMVKAQTEVRHVFNGKRKVEQSDINELDYLRLVIKETLRLHPPTPLLPPRENREKCEIEGYEIPRKTKVIVNIWAIGRDPKFWSNAEEFIPERFEDHSIDFRGANFEYIPFGAGKRICPGMSFGLANVEHGLAQLLYHFDWDLPDGVKPAELDMTEVFGATVNRRVNLKLIPTLYRPLAVVT</sequence>
<keyword evidence="12" id="KW-1185">Reference proteome</keyword>
<dbReference type="GO" id="GO:0005506">
    <property type="term" value="F:iron ion binding"/>
    <property type="evidence" value="ECO:0007669"/>
    <property type="project" value="InterPro"/>
</dbReference>
<feature type="binding site" description="axial binding residue" evidence="8">
    <location>
        <position position="446"/>
    </location>
    <ligand>
        <name>heme</name>
        <dbReference type="ChEBI" id="CHEBI:30413"/>
    </ligand>
    <ligandPart>
        <name>Fe</name>
        <dbReference type="ChEBI" id="CHEBI:18248"/>
    </ligandPart>
</feature>
<keyword evidence="7 9" id="KW-0503">Monooxygenase</keyword>
<comment type="cofactor">
    <cofactor evidence="1 8">
        <name>heme</name>
        <dbReference type="ChEBI" id="CHEBI:30413"/>
    </cofactor>
</comment>
<protein>
    <recommendedName>
        <fullName evidence="13">Cytochrome P450</fullName>
    </recommendedName>
</protein>
<dbReference type="Gene3D" id="1.10.630.10">
    <property type="entry name" value="Cytochrome P450"/>
    <property type="match status" value="1"/>
</dbReference>
<dbReference type="InterPro" id="IPR017972">
    <property type="entry name" value="Cyt_P450_CS"/>
</dbReference>
<keyword evidence="5 9" id="KW-0560">Oxidoreductase</keyword>
<dbReference type="AlphaFoldDB" id="A0A2G5D3T3"/>
<evidence type="ECO:0000256" key="5">
    <source>
        <dbReference type="ARBA" id="ARBA00023002"/>
    </source>
</evidence>
<dbReference type="OrthoDB" id="548633at2759"/>
<reference evidence="11 12" key="1">
    <citation type="submission" date="2017-09" db="EMBL/GenBank/DDBJ databases">
        <title>WGS assembly of Aquilegia coerulea Goldsmith.</title>
        <authorList>
            <person name="Hodges S."/>
            <person name="Kramer E."/>
            <person name="Nordborg M."/>
            <person name="Tomkins J."/>
            <person name="Borevitz J."/>
            <person name="Derieg N."/>
            <person name="Yan J."/>
            <person name="Mihaltcheva S."/>
            <person name="Hayes R.D."/>
            <person name="Rokhsar D."/>
        </authorList>
    </citation>
    <scope>NUCLEOTIDE SEQUENCE [LARGE SCALE GENOMIC DNA]</scope>
    <source>
        <strain evidence="12">cv. Goldsmith</strain>
    </source>
</reference>
<evidence type="ECO:0000256" key="4">
    <source>
        <dbReference type="ARBA" id="ARBA00022723"/>
    </source>
</evidence>
<evidence type="ECO:0000256" key="1">
    <source>
        <dbReference type="ARBA" id="ARBA00001971"/>
    </source>
</evidence>
<evidence type="ECO:0000313" key="12">
    <source>
        <dbReference type="Proteomes" id="UP000230069"/>
    </source>
</evidence>
<dbReference type="PROSITE" id="PS00086">
    <property type="entry name" value="CYTOCHROME_P450"/>
    <property type="match status" value="1"/>
</dbReference>
<accession>A0A2G5D3T3</accession>
<gene>
    <name evidence="11" type="ORF">AQUCO_02800075v1</name>
</gene>
<dbReference type="Pfam" id="PF00067">
    <property type="entry name" value="p450"/>
    <property type="match status" value="1"/>
</dbReference>
<keyword evidence="4 8" id="KW-0479">Metal-binding</keyword>
<keyword evidence="6 8" id="KW-0408">Iron</keyword>
<dbReference type="InterPro" id="IPR002401">
    <property type="entry name" value="Cyt_P450_E_grp-I"/>
</dbReference>
<dbReference type="PANTHER" id="PTHR47955">
    <property type="entry name" value="CYTOCHROME P450 FAMILY 71 PROTEIN"/>
    <property type="match status" value="1"/>
</dbReference>
<dbReference type="EMBL" id="KZ305045">
    <property type="protein sequence ID" value="PIA38171.1"/>
    <property type="molecule type" value="Genomic_DNA"/>
</dbReference>
<evidence type="ECO:0000313" key="11">
    <source>
        <dbReference type="EMBL" id="PIA38171.1"/>
    </source>
</evidence>
<dbReference type="PANTHER" id="PTHR47955:SF8">
    <property type="entry name" value="CYTOCHROME P450 71D11-LIKE"/>
    <property type="match status" value="1"/>
</dbReference>
<feature type="transmembrane region" description="Helical" evidence="10">
    <location>
        <begin position="6"/>
        <end position="24"/>
    </location>
</feature>
<proteinExistence type="inferred from homology"/>
<dbReference type="PRINTS" id="PR00463">
    <property type="entry name" value="EP450I"/>
</dbReference>
<dbReference type="InterPro" id="IPR001128">
    <property type="entry name" value="Cyt_P450"/>
</dbReference>
<dbReference type="CDD" id="cd11072">
    <property type="entry name" value="CYP71-like"/>
    <property type="match status" value="1"/>
</dbReference>
<evidence type="ECO:0000256" key="6">
    <source>
        <dbReference type="ARBA" id="ARBA00023004"/>
    </source>
</evidence>
<organism evidence="11 12">
    <name type="scientific">Aquilegia coerulea</name>
    <name type="common">Rocky mountain columbine</name>
    <dbReference type="NCBI Taxonomy" id="218851"/>
    <lineage>
        <taxon>Eukaryota</taxon>
        <taxon>Viridiplantae</taxon>
        <taxon>Streptophyta</taxon>
        <taxon>Embryophyta</taxon>
        <taxon>Tracheophyta</taxon>
        <taxon>Spermatophyta</taxon>
        <taxon>Magnoliopsida</taxon>
        <taxon>Ranunculales</taxon>
        <taxon>Ranunculaceae</taxon>
        <taxon>Thalictroideae</taxon>
        <taxon>Aquilegia</taxon>
    </lineage>
</organism>
<evidence type="ECO:0000256" key="2">
    <source>
        <dbReference type="ARBA" id="ARBA00010617"/>
    </source>
</evidence>
<evidence type="ECO:0000256" key="10">
    <source>
        <dbReference type="SAM" id="Phobius"/>
    </source>
</evidence>
<keyword evidence="10" id="KW-0812">Transmembrane</keyword>
<comment type="similarity">
    <text evidence="2 9">Belongs to the cytochrome P450 family.</text>
</comment>
<dbReference type="GO" id="GO:0004497">
    <property type="term" value="F:monooxygenase activity"/>
    <property type="evidence" value="ECO:0007669"/>
    <property type="project" value="UniProtKB-KW"/>
</dbReference>
<dbReference type="PRINTS" id="PR00385">
    <property type="entry name" value="P450"/>
</dbReference>
<evidence type="ECO:0000256" key="9">
    <source>
        <dbReference type="RuleBase" id="RU000461"/>
    </source>
</evidence>
<dbReference type="STRING" id="218851.A0A2G5D3T3"/>
<dbReference type="FunFam" id="1.10.630.10:FF:000008">
    <property type="entry name" value="Cytochrome P450 71D8"/>
    <property type="match status" value="1"/>
</dbReference>
<dbReference type="Proteomes" id="UP000230069">
    <property type="component" value="Unassembled WGS sequence"/>
</dbReference>
<evidence type="ECO:0008006" key="13">
    <source>
        <dbReference type="Google" id="ProtNLM"/>
    </source>
</evidence>
<name>A0A2G5D3T3_AQUCA</name>
<dbReference type="GO" id="GO:0044550">
    <property type="term" value="P:secondary metabolite biosynthetic process"/>
    <property type="evidence" value="ECO:0007669"/>
    <property type="project" value="UniProtKB-ARBA"/>
</dbReference>
<dbReference type="SUPFAM" id="SSF48264">
    <property type="entry name" value="Cytochrome P450"/>
    <property type="match status" value="1"/>
</dbReference>
<evidence type="ECO:0000256" key="8">
    <source>
        <dbReference type="PIRSR" id="PIRSR602401-1"/>
    </source>
</evidence>
<keyword evidence="10" id="KW-0472">Membrane</keyword>
<dbReference type="InterPro" id="IPR036396">
    <property type="entry name" value="Cyt_P450_sf"/>
</dbReference>
<keyword evidence="3 8" id="KW-0349">Heme</keyword>
<dbReference type="GO" id="GO:0020037">
    <property type="term" value="F:heme binding"/>
    <property type="evidence" value="ECO:0007669"/>
    <property type="project" value="InterPro"/>
</dbReference>
<evidence type="ECO:0000256" key="7">
    <source>
        <dbReference type="ARBA" id="ARBA00023033"/>
    </source>
</evidence>
<evidence type="ECO:0000256" key="3">
    <source>
        <dbReference type="ARBA" id="ARBA00022617"/>
    </source>
</evidence>
<keyword evidence="10" id="KW-1133">Transmembrane helix</keyword>